<keyword evidence="3" id="KW-1134">Transmembrane beta strand</keyword>
<dbReference type="PROSITE" id="PS51123">
    <property type="entry name" value="OMPA_2"/>
    <property type="match status" value="1"/>
</dbReference>
<name>A0AAJ4RBH5_9BACT</name>
<dbReference type="SUPFAM" id="SSF56925">
    <property type="entry name" value="OMPA-like"/>
    <property type="match status" value="1"/>
</dbReference>
<dbReference type="EMBL" id="CP027432">
    <property type="protein sequence ID" value="QCI29147.1"/>
    <property type="molecule type" value="Genomic_DNA"/>
</dbReference>
<dbReference type="InterPro" id="IPR006690">
    <property type="entry name" value="OMPA-like_CS"/>
</dbReference>
<keyword evidence="6" id="KW-0406">Ion transport</keyword>
<dbReference type="SUPFAM" id="SSF103088">
    <property type="entry name" value="OmpA-like"/>
    <property type="match status" value="1"/>
</dbReference>
<evidence type="ECO:0000313" key="15">
    <source>
        <dbReference type="Proteomes" id="UP000298805"/>
    </source>
</evidence>
<evidence type="ECO:0000256" key="6">
    <source>
        <dbReference type="ARBA" id="ARBA00023065"/>
    </source>
</evidence>
<evidence type="ECO:0000256" key="4">
    <source>
        <dbReference type="ARBA" id="ARBA00022692"/>
    </source>
</evidence>
<dbReference type="GO" id="GO:0005509">
    <property type="term" value="F:calcium ion binding"/>
    <property type="evidence" value="ECO:0007669"/>
    <property type="project" value="InterPro"/>
</dbReference>
<protein>
    <submittedName>
        <fullName evidence="13">OOP family OmpA-OmpF porin</fullName>
    </submittedName>
    <submittedName>
        <fullName evidence="12">OmpA family protein</fullName>
    </submittedName>
</protein>
<dbReference type="Proteomes" id="UP000298805">
    <property type="component" value="Chromosome"/>
</dbReference>
<keyword evidence="4" id="KW-0812">Transmembrane</keyword>
<dbReference type="Gene3D" id="3.30.1330.60">
    <property type="entry name" value="OmpA-like domain"/>
    <property type="match status" value="1"/>
</dbReference>
<dbReference type="Pfam" id="PF02412">
    <property type="entry name" value="TSP_3"/>
    <property type="match status" value="3"/>
</dbReference>
<keyword evidence="7" id="KW-0626">Porin</keyword>
<dbReference type="InterPro" id="IPR036737">
    <property type="entry name" value="OmpA-like_sf"/>
</dbReference>
<dbReference type="InterPro" id="IPR011250">
    <property type="entry name" value="OMP/PagP_B-barrel"/>
</dbReference>
<dbReference type="EMBL" id="RJVK01000004">
    <property type="protein sequence ID" value="ROR39034.1"/>
    <property type="molecule type" value="Genomic_DNA"/>
</dbReference>
<accession>A0AAJ4RBH5</accession>
<reference evidence="13 14" key="2">
    <citation type="submission" date="2018-11" db="EMBL/GenBank/DDBJ databases">
        <title>Genomic Encyclopedia of Type Strains, Phase IV (KMG-IV): sequencing the most valuable type-strain genomes for metagenomic binning, comparative biology and taxonomic classification.</title>
        <authorList>
            <person name="Goeker M."/>
        </authorList>
    </citation>
    <scope>NUCLEOTIDE SEQUENCE [LARGE SCALE GENOMIC DNA]</scope>
    <source>
        <strain evidence="13 14">DSM 27783</strain>
    </source>
</reference>
<evidence type="ECO:0000256" key="7">
    <source>
        <dbReference type="ARBA" id="ARBA00023114"/>
    </source>
</evidence>
<dbReference type="Pfam" id="PF00691">
    <property type="entry name" value="OmpA"/>
    <property type="match status" value="1"/>
</dbReference>
<reference evidence="12" key="3">
    <citation type="submission" date="2019-06" db="EMBL/GenBank/DDBJ databases">
        <title>A comparative analysis of the Nautiliaceae.</title>
        <authorList>
            <person name="Grosche A."/>
            <person name="Smedile F."/>
            <person name="Vetriani C."/>
        </authorList>
    </citation>
    <scope>NUCLEOTIDE SEQUENCE</scope>
    <source>
        <strain evidence="12">TB6</strain>
    </source>
</reference>
<dbReference type="RefSeq" id="WP_123352913.1">
    <property type="nucleotide sequence ID" value="NZ_CP027432.2"/>
</dbReference>
<dbReference type="Proteomes" id="UP000272781">
    <property type="component" value="Unassembled WGS sequence"/>
</dbReference>
<keyword evidence="15" id="KW-1185">Reference proteome</keyword>
<organism evidence="13 14">
    <name type="scientific">Caminibacter pacificus</name>
    <dbReference type="NCBI Taxonomy" id="1424653"/>
    <lineage>
        <taxon>Bacteria</taxon>
        <taxon>Pseudomonadati</taxon>
        <taxon>Campylobacterota</taxon>
        <taxon>Epsilonproteobacteria</taxon>
        <taxon>Nautiliales</taxon>
        <taxon>Nautiliaceae</taxon>
        <taxon>Caminibacter</taxon>
    </lineage>
</organism>
<evidence type="ECO:0000259" key="11">
    <source>
        <dbReference type="PROSITE" id="PS51123"/>
    </source>
</evidence>
<evidence type="ECO:0000313" key="12">
    <source>
        <dbReference type="EMBL" id="QCI29147.1"/>
    </source>
</evidence>
<dbReference type="GO" id="GO:0007155">
    <property type="term" value="P:cell adhesion"/>
    <property type="evidence" value="ECO:0007669"/>
    <property type="project" value="InterPro"/>
</dbReference>
<reference evidence="15" key="1">
    <citation type="submission" date="2018-03" db="EMBL/GenBank/DDBJ databases">
        <title>A comparative analysis of the Nautiliaceae.</title>
        <authorList>
            <person name="Grosche A."/>
            <person name="Smedile F."/>
            <person name="Vetriani C."/>
        </authorList>
    </citation>
    <scope>NUCLEOTIDE SEQUENCE [LARGE SCALE GENOMIC DNA]</scope>
    <source>
        <strain evidence="15">TB6</strain>
    </source>
</reference>
<dbReference type="InterPro" id="IPR006664">
    <property type="entry name" value="OMP_bac"/>
</dbReference>
<dbReference type="AlphaFoldDB" id="A0AAJ4RBH5"/>
<dbReference type="GO" id="GO:0046930">
    <property type="term" value="C:pore complex"/>
    <property type="evidence" value="ECO:0007669"/>
    <property type="project" value="UniProtKB-KW"/>
</dbReference>
<evidence type="ECO:0000256" key="8">
    <source>
        <dbReference type="ARBA" id="ARBA00023136"/>
    </source>
</evidence>
<dbReference type="InterPro" id="IPR003367">
    <property type="entry name" value="Thrombospondin_3-like_rpt"/>
</dbReference>
<dbReference type="Gene3D" id="2.40.160.20">
    <property type="match status" value="1"/>
</dbReference>
<dbReference type="GO" id="GO:0009279">
    <property type="term" value="C:cell outer membrane"/>
    <property type="evidence" value="ECO:0007669"/>
    <property type="project" value="UniProtKB-SubCell"/>
</dbReference>
<comment type="subcellular location">
    <subcellularLocation>
        <location evidence="1">Cell outer membrane</location>
        <topology evidence="1">Multi-pass membrane protein</topology>
    </subcellularLocation>
</comment>
<dbReference type="CDD" id="cd07185">
    <property type="entry name" value="OmpA_C-like"/>
    <property type="match status" value="1"/>
</dbReference>
<feature type="domain" description="OmpA-like" evidence="11">
    <location>
        <begin position="268"/>
        <end position="383"/>
    </location>
</feature>
<dbReference type="PANTHER" id="PTHR30329:SF21">
    <property type="entry name" value="LIPOPROTEIN YIAD-RELATED"/>
    <property type="match status" value="1"/>
</dbReference>
<proteinExistence type="predicted"/>
<dbReference type="SUPFAM" id="SSF103647">
    <property type="entry name" value="TSP type-3 repeat"/>
    <property type="match status" value="1"/>
</dbReference>
<keyword evidence="8 10" id="KW-0472">Membrane</keyword>
<dbReference type="PRINTS" id="PR01023">
    <property type="entry name" value="NAFLGMOTY"/>
</dbReference>
<evidence type="ECO:0000313" key="13">
    <source>
        <dbReference type="EMBL" id="ROR39034.1"/>
    </source>
</evidence>
<dbReference type="PANTHER" id="PTHR30329">
    <property type="entry name" value="STATOR ELEMENT OF FLAGELLAR MOTOR COMPLEX"/>
    <property type="match status" value="1"/>
</dbReference>
<dbReference type="InterPro" id="IPR028974">
    <property type="entry name" value="TSP_type-3_rpt"/>
</dbReference>
<evidence type="ECO:0000256" key="10">
    <source>
        <dbReference type="PROSITE-ProRule" id="PRU00473"/>
    </source>
</evidence>
<dbReference type="PROSITE" id="PS01068">
    <property type="entry name" value="OMPA_1"/>
    <property type="match status" value="1"/>
</dbReference>
<evidence type="ECO:0000313" key="14">
    <source>
        <dbReference type="Proteomes" id="UP000272781"/>
    </source>
</evidence>
<dbReference type="GO" id="GO:0015288">
    <property type="term" value="F:porin activity"/>
    <property type="evidence" value="ECO:0007669"/>
    <property type="project" value="UniProtKB-KW"/>
</dbReference>
<dbReference type="GO" id="GO:0006811">
    <property type="term" value="P:monoatomic ion transport"/>
    <property type="evidence" value="ECO:0007669"/>
    <property type="project" value="UniProtKB-KW"/>
</dbReference>
<evidence type="ECO:0000256" key="3">
    <source>
        <dbReference type="ARBA" id="ARBA00022452"/>
    </source>
</evidence>
<evidence type="ECO:0000256" key="1">
    <source>
        <dbReference type="ARBA" id="ARBA00004571"/>
    </source>
</evidence>
<keyword evidence="5" id="KW-0732">Signal</keyword>
<dbReference type="PRINTS" id="PR01021">
    <property type="entry name" value="OMPADOMAIN"/>
</dbReference>
<evidence type="ECO:0000256" key="5">
    <source>
        <dbReference type="ARBA" id="ARBA00022729"/>
    </source>
</evidence>
<evidence type="ECO:0000256" key="9">
    <source>
        <dbReference type="ARBA" id="ARBA00023237"/>
    </source>
</evidence>
<gene>
    <name evidence="12" type="ORF">C6V80_09315</name>
    <name evidence="13" type="ORF">EDC58_1525</name>
</gene>
<keyword evidence="2" id="KW-0813">Transport</keyword>
<dbReference type="InterPro" id="IPR050330">
    <property type="entry name" value="Bact_OuterMem_StrucFunc"/>
</dbReference>
<dbReference type="InterPro" id="IPR006665">
    <property type="entry name" value="OmpA-like"/>
</dbReference>
<sequence length="383" mass="42433">MKKFVGLSVVAISLFATTNLNLGIGGGRSGVTHSPMKNYDFLNIRVTKELPQNRFLRFELEKSTAIKIPGIDNDTSLTRVLANVEKDFPIQNSKLTPYIFLGAGYQWVKGPYDNAAIADAGMGAKIGFTKNFDMFVEARGLRDFHNNDNHIGFLGGFEYSFGSEKPQVKQPLPQPIVHKIVYKDSDLDGVPDNLDKCPNTPHGVKVNKYGCPIDSDHDGVPDYLDKCPNTPAGVKVDKFGCPIDSDHDGVPDYLDRCPNTPKGITVNKNGCPVSFNFDITFDCCSAKIKPQYMEKIKEFAEFLKENPAYKAEIQGYTDNTGSKTYNIVLSQKRAKAVYDALIKLGISKDRLSWAGYGPANPIAPNNTPEGREKNRRVVAKLYF</sequence>
<keyword evidence="9" id="KW-0998">Cell outer membrane</keyword>
<evidence type="ECO:0000256" key="2">
    <source>
        <dbReference type="ARBA" id="ARBA00022448"/>
    </source>
</evidence>